<dbReference type="GeneID" id="42307618"/>
<protein>
    <recommendedName>
        <fullName evidence="3">Pirin N-terminal domain-containing protein</fullName>
    </recommendedName>
</protein>
<evidence type="ECO:0000313" key="4">
    <source>
        <dbReference type="EMBL" id="KON97559.1"/>
    </source>
</evidence>
<dbReference type="InterPro" id="IPR003829">
    <property type="entry name" value="Pirin_N_dom"/>
</dbReference>
<dbReference type="PANTHER" id="PTHR13903:SF8">
    <property type="entry name" value="PIRIN"/>
    <property type="match status" value="1"/>
</dbReference>
<dbReference type="OrthoDB" id="321327at2"/>
<evidence type="ECO:0000256" key="2">
    <source>
        <dbReference type="RuleBase" id="RU003457"/>
    </source>
</evidence>
<dbReference type="InterPro" id="IPR014710">
    <property type="entry name" value="RmlC-like_jellyroll"/>
</dbReference>
<accession>A0A0D1UWY7</accession>
<keyword evidence="6" id="KW-1185">Reference proteome</keyword>
<dbReference type="Proteomes" id="UP000182836">
    <property type="component" value="Unassembled WGS sequence"/>
</dbReference>
<dbReference type="PANTHER" id="PTHR13903">
    <property type="entry name" value="PIRIN-RELATED"/>
    <property type="match status" value="1"/>
</dbReference>
<dbReference type="InterPro" id="IPR011051">
    <property type="entry name" value="RmlC_Cupin_sf"/>
</dbReference>
<evidence type="ECO:0000259" key="3">
    <source>
        <dbReference type="Pfam" id="PF02678"/>
    </source>
</evidence>
<dbReference type="PATRIC" id="fig|47500.8.peg.3779"/>
<dbReference type="STRING" id="47500.AF333_20940"/>
<feature type="domain" description="Pirin N-terminal" evidence="3">
    <location>
        <begin position="55"/>
        <end position="117"/>
    </location>
</feature>
<reference evidence="4 6" key="1">
    <citation type="submission" date="2015-07" db="EMBL/GenBank/DDBJ databases">
        <title>Fjat-14205 dsm 2895.</title>
        <authorList>
            <person name="Liu B."/>
            <person name="Wang J."/>
            <person name="Zhu Y."/>
            <person name="Liu G."/>
            <person name="Chen Q."/>
            <person name="Chen Z."/>
            <person name="Lan J."/>
            <person name="Che J."/>
            <person name="Ge C."/>
            <person name="Shi H."/>
            <person name="Pan Z."/>
            <person name="Liu X."/>
        </authorList>
    </citation>
    <scope>NUCLEOTIDE SEQUENCE [LARGE SCALE GENOMIC DNA]</scope>
    <source>
        <strain evidence="4 6">DSM 2895</strain>
    </source>
</reference>
<evidence type="ECO:0000256" key="1">
    <source>
        <dbReference type="ARBA" id="ARBA00008416"/>
    </source>
</evidence>
<sequence length="262" mass="29305">MSIRIFSPNQQAFGQFDEGRIVEQKPIGFPGEGSAVERVGTLFYWAWFKVKDTGHLPLHPHRGFEIISYLLQGEVHHHDTRGNDERVSEGGIQIMQTGSGVQHSERYEAGTSGFQIWFEPFMGEANYATPSYAHYEHHELPVVTNNGTIVKTIIGEDSPVHLVADAKMWDVTISSGQKFEYEIPEGYSIAGLVVEGRSIWHFENGATPVDSEVFAVCEANTPSSLKIEASTDKDTRVILIKVPSILPYPSYKEVKIRAKVKK</sequence>
<proteinExistence type="inferred from homology"/>
<evidence type="ECO:0000313" key="7">
    <source>
        <dbReference type="Proteomes" id="UP000182836"/>
    </source>
</evidence>
<dbReference type="EMBL" id="FNED01000039">
    <property type="protein sequence ID" value="SDK11164.1"/>
    <property type="molecule type" value="Genomic_DNA"/>
</dbReference>
<dbReference type="EMBL" id="LGUG01000004">
    <property type="protein sequence ID" value="KON97559.1"/>
    <property type="molecule type" value="Genomic_DNA"/>
</dbReference>
<dbReference type="Proteomes" id="UP000037269">
    <property type="component" value="Unassembled WGS sequence"/>
</dbReference>
<dbReference type="RefSeq" id="WP_043068363.1">
    <property type="nucleotide sequence ID" value="NZ_BJOA01000126.1"/>
</dbReference>
<organism evidence="4 6">
    <name type="scientific">Aneurinibacillus migulanus</name>
    <name type="common">Bacillus migulanus</name>
    <dbReference type="NCBI Taxonomy" id="47500"/>
    <lineage>
        <taxon>Bacteria</taxon>
        <taxon>Bacillati</taxon>
        <taxon>Bacillota</taxon>
        <taxon>Bacilli</taxon>
        <taxon>Bacillales</taxon>
        <taxon>Paenibacillaceae</taxon>
        <taxon>Aneurinibacillus group</taxon>
        <taxon>Aneurinibacillus</taxon>
    </lineage>
</organism>
<reference evidence="5 7" key="2">
    <citation type="submission" date="2016-10" db="EMBL/GenBank/DDBJ databases">
        <authorList>
            <person name="de Groot N.N."/>
        </authorList>
    </citation>
    <scope>NUCLEOTIDE SEQUENCE [LARGE SCALE GENOMIC DNA]</scope>
    <source>
        <strain evidence="5 7">DSM 2895</strain>
    </source>
</reference>
<evidence type="ECO:0000313" key="6">
    <source>
        <dbReference type="Proteomes" id="UP000037269"/>
    </source>
</evidence>
<dbReference type="Pfam" id="PF02678">
    <property type="entry name" value="Pirin"/>
    <property type="match status" value="1"/>
</dbReference>
<comment type="similarity">
    <text evidence="1 2">Belongs to the pirin family.</text>
</comment>
<name>A0A0D1UWY7_ANEMI</name>
<dbReference type="Gene3D" id="2.60.120.10">
    <property type="entry name" value="Jelly Rolls"/>
    <property type="match status" value="1"/>
</dbReference>
<dbReference type="InterPro" id="IPR012093">
    <property type="entry name" value="Pirin"/>
</dbReference>
<gene>
    <name evidence="4" type="ORF">AF333_20940</name>
    <name evidence="5" type="ORF">SAMN04487909_13925</name>
</gene>
<dbReference type="SUPFAM" id="SSF51182">
    <property type="entry name" value="RmlC-like cupins"/>
    <property type="match status" value="1"/>
</dbReference>
<evidence type="ECO:0000313" key="5">
    <source>
        <dbReference type="EMBL" id="SDK11164.1"/>
    </source>
</evidence>
<dbReference type="AlphaFoldDB" id="A0A0D1UWY7"/>